<dbReference type="AlphaFoldDB" id="A0A679KJ60"/>
<name>A0A679KJ60_9HYPH</name>
<comment type="cofactor">
    <cofactor evidence="6">
        <name>Mg(2+)</name>
        <dbReference type="ChEBI" id="CHEBI:18420"/>
    </cofactor>
    <text evidence="6">Binds 1 Mg(2+) ion per monomer.</text>
</comment>
<dbReference type="RefSeq" id="WP_339163923.1">
    <property type="nucleotide sequence ID" value="NZ_LR743511.1"/>
</dbReference>
<dbReference type="EC" id="1.1.1.133" evidence="3 6"/>
<dbReference type="InterPro" id="IPR029903">
    <property type="entry name" value="RmlD-like-bd"/>
</dbReference>
<dbReference type="GO" id="GO:0008831">
    <property type="term" value="F:dTDP-4-dehydrorhamnose reductase activity"/>
    <property type="evidence" value="ECO:0007669"/>
    <property type="project" value="UniProtKB-EC"/>
</dbReference>
<keyword evidence="6 9" id="KW-0560">Oxidoreductase</keyword>
<comment type="catalytic activity">
    <reaction evidence="5 6">
        <text>dTDP-beta-L-rhamnose + NADP(+) = dTDP-4-dehydro-beta-L-rhamnose + NADPH + H(+)</text>
        <dbReference type="Rhea" id="RHEA:21796"/>
        <dbReference type="ChEBI" id="CHEBI:15378"/>
        <dbReference type="ChEBI" id="CHEBI:57510"/>
        <dbReference type="ChEBI" id="CHEBI:57783"/>
        <dbReference type="ChEBI" id="CHEBI:58349"/>
        <dbReference type="ChEBI" id="CHEBI:62830"/>
        <dbReference type="EC" id="1.1.1.133"/>
    </reaction>
</comment>
<evidence type="ECO:0000259" key="8">
    <source>
        <dbReference type="Pfam" id="PF04321"/>
    </source>
</evidence>
<evidence type="ECO:0000256" key="7">
    <source>
        <dbReference type="SAM" id="MobiDB-lite"/>
    </source>
</evidence>
<feature type="domain" description="RmlD-like substrate binding" evidence="8">
    <location>
        <begin position="1"/>
        <end position="290"/>
    </location>
</feature>
<dbReference type="CDD" id="cd05254">
    <property type="entry name" value="dTDP_HR_like_SDR_e"/>
    <property type="match status" value="1"/>
</dbReference>
<protein>
    <recommendedName>
        <fullName evidence="4 6">dTDP-4-dehydrorhamnose reductase</fullName>
        <ecNumber evidence="3 6">1.1.1.133</ecNumber>
    </recommendedName>
</protein>
<evidence type="ECO:0000256" key="3">
    <source>
        <dbReference type="ARBA" id="ARBA00012929"/>
    </source>
</evidence>
<dbReference type="PANTHER" id="PTHR10491:SF4">
    <property type="entry name" value="METHIONINE ADENOSYLTRANSFERASE 2 SUBUNIT BETA"/>
    <property type="match status" value="1"/>
</dbReference>
<proteinExistence type="inferred from homology"/>
<dbReference type="SUPFAM" id="SSF51735">
    <property type="entry name" value="NAD(P)-binding Rossmann-fold domains"/>
    <property type="match status" value="1"/>
</dbReference>
<dbReference type="EMBL" id="LR743511">
    <property type="protein sequence ID" value="CAA2145438.1"/>
    <property type="molecule type" value="Genomic_DNA"/>
</dbReference>
<dbReference type="UniPathway" id="UPA00124"/>
<comment type="pathway">
    <text evidence="1 6">Carbohydrate biosynthesis; dTDP-L-rhamnose biosynthesis.</text>
</comment>
<keyword evidence="6" id="KW-0521">NADP</keyword>
<dbReference type="GO" id="GO:0019305">
    <property type="term" value="P:dTDP-rhamnose biosynthetic process"/>
    <property type="evidence" value="ECO:0007669"/>
    <property type="project" value="UniProtKB-UniPathway"/>
</dbReference>
<sequence length="302" mass="31451">MDILILGGAGQVGTELQASRHWGAGVTLVAPTRTELDVTDATAMAQIFTERTIGAVVNAAAYTAVDKAESEVVEAWRLNALAPAILAAETARRGIPLVHVSTDYVFDGAASGAYAPDAPIRPTSVYGASKAAGEMAVRTANPRHAILRTAWVVSPHRGNFVKTMLRLAAERDALNVVNDQRGCPTSAADLAAALADIALRLSADSDAPTGTHHFVNADATTWHGFAQAIVAGSAARGGRSVPVNGIPTSAYPTPARRPANSELSTESLTKAYGLAPRPWQAALDDILDRLVGPAHHSAETQS</sequence>
<organism evidence="9">
    <name type="scientific">Methylobacterium bullatum</name>
    <dbReference type="NCBI Taxonomy" id="570505"/>
    <lineage>
        <taxon>Bacteria</taxon>
        <taxon>Pseudomonadati</taxon>
        <taxon>Pseudomonadota</taxon>
        <taxon>Alphaproteobacteria</taxon>
        <taxon>Hyphomicrobiales</taxon>
        <taxon>Methylobacteriaceae</taxon>
        <taxon>Methylobacterium</taxon>
    </lineage>
</organism>
<evidence type="ECO:0000313" key="9">
    <source>
        <dbReference type="EMBL" id="CAA2145438.1"/>
    </source>
</evidence>
<evidence type="ECO:0000256" key="6">
    <source>
        <dbReference type="RuleBase" id="RU364082"/>
    </source>
</evidence>
<reference evidence="9" key="1">
    <citation type="submission" date="2019-12" db="EMBL/GenBank/DDBJ databases">
        <authorList>
            <person name="Cremers G."/>
        </authorList>
    </citation>
    <scope>NUCLEOTIDE SEQUENCE</scope>
    <source>
        <strain evidence="9">Mbul2</strain>
    </source>
</reference>
<evidence type="ECO:0000256" key="1">
    <source>
        <dbReference type="ARBA" id="ARBA00004781"/>
    </source>
</evidence>
<accession>A0A679KJ60</accession>
<dbReference type="NCBIfam" id="TIGR01214">
    <property type="entry name" value="rmlD"/>
    <property type="match status" value="1"/>
</dbReference>
<dbReference type="InterPro" id="IPR036291">
    <property type="entry name" value="NAD(P)-bd_dom_sf"/>
</dbReference>
<evidence type="ECO:0000256" key="2">
    <source>
        <dbReference type="ARBA" id="ARBA00010944"/>
    </source>
</evidence>
<feature type="region of interest" description="Disordered" evidence="7">
    <location>
        <begin position="245"/>
        <end position="264"/>
    </location>
</feature>
<dbReference type="PANTHER" id="PTHR10491">
    <property type="entry name" value="DTDP-4-DEHYDRORHAMNOSE REDUCTASE"/>
    <property type="match status" value="1"/>
</dbReference>
<dbReference type="Gene3D" id="3.90.25.10">
    <property type="entry name" value="UDP-galactose 4-epimerase, domain 1"/>
    <property type="match status" value="1"/>
</dbReference>
<dbReference type="Pfam" id="PF04321">
    <property type="entry name" value="RmlD_sub_bind"/>
    <property type="match status" value="1"/>
</dbReference>
<evidence type="ECO:0000256" key="5">
    <source>
        <dbReference type="ARBA" id="ARBA00048200"/>
    </source>
</evidence>
<gene>
    <name evidence="9" type="primary">rmlD_2</name>
    <name evidence="9" type="ORF">MBLL_04563</name>
</gene>
<dbReference type="InterPro" id="IPR005913">
    <property type="entry name" value="dTDP_dehydrorham_reduct"/>
</dbReference>
<comment type="similarity">
    <text evidence="2 6">Belongs to the dTDP-4-dehydrorhamnose reductase family.</text>
</comment>
<evidence type="ECO:0000256" key="4">
    <source>
        <dbReference type="ARBA" id="ARBA00017099"/>
    </source>
</evidence>
<dbReference type="Gene3D" id="3.40.50.720">
    <property type="entry name" value="NAD(P)-binding Rossmann-like Domain"/>
    <property type="match status" value="1"/>
</dbReference>
<comment type="function">
    <text evidence="6">Catalyzes the reduction of dTDP-6-deoxy-L-lyxo-4-hexulose to yield dTDP-L-rhamnose.</text>
</comment>